<dbReference type="GO" id="GO:0046513">
    <property type="term" value="P:ceramide biosynthetic process"/>
    <property type="evidence" value="ECO:0007669"/>
    <property type="project" value="TreeGrafter"/>
</dbReference>
<dbReference type="GO" id="GO:0071944">
    <property type="term" value="C:cell periphery"/>
    <property type="evidence" value="ECO:0007669"/>
    <property type="project" value="TreeGrafter"/>
</dbReference>
<name>A0A150GQK3_GONPE</name>
<dbReference type="AlphaFoldDB" id="A0A150GQK3"/>
<sequence>MAGETPPHSRVWLPELVERFARFLPPNVVACALRLVDKATSAQFRGRPQFATVRLSHPVPPWAFAARWAAPGAMTHLTLAQRHQLLCLTAASGVVTNLQLALRLAGCVQAPDHEAELLCAAANAGRLDACQLIGSLTPPISDEQAKQGLPVRNNYFPRTANYNPVVVIYELAPSEQLPEPVGIATVSVPGGNAVRLPVFRAGSFVPALPPQQNAAGGMSQ</sequence>
<protein>
    <submittedName>
        <fullName evidence="1">Uncharacterized protein</fullName>
    </submittedName>
</protein>
<dbReference type="GO" id="GO:0005783">
    <property type="term" value="C:endoplasmic reticulum"/>
    <property type="evidence" value="ECO:0007669"/>
    <property type="project" value="TreeGrafter"/>
</dbReference>
<dbReference type="EMBL" id="LSYV01000011">
    <property type="protein sequence ID" value="KXZ52119.1"/>
    <property type="molecule type" value="Genomic_DNA"/>
</dbReference>
<organism evidence="1 2">
    <name type="scientific">Gonium pectorale</name>
    <name type="common">Green alga</name>
    <dbReference type="NCBI Taxonomy" id="33097"/>
    <lineage>
        <taxon>Eukaryota</taxon>
        <taxon>Viridiplantae</taxon>
        <taxon>Chlorophyta</taxon>
        <taxon>core chlorophytes</taxon>
        <taxon>Chlorophyceae</taxon>
        <taxon>CS clade</taxon>
        <taxon>Chlamydomonadales</taxon>
        <taxon>Volvocaceae</taxon>
        <taxon>Gonium</taxon>
    </lineage>
</organism>
<gene>
    <name evidence="1" type="ORF">GPECTOR_10g1142</name>
</gene>
<evidence type="ECO:0000313" key="1">
    <source>
        <dbReference type="EMBL" id="KXZ52119.1"/>
    </source>
</evidence>
<dbReference type="GO" id="GO:0030149">
    <property type="term" value="P:sphingolipid catabolic process"/>
    <property type="evidence" value="ECO:0007669"/>
    <property type="project" value="TreeGrafter"/>
</dbReference>
<dbReference type="Proteomes" id="UP000075714">
    <property type="component" value="Unassembled WGS sequence"/>
</dbReference>
<keyword evidence="2" id="KW-1185">Reference proteome</keyword>
<dbReference type="GO" id="GO:0016020">
    <property type="term" value="C:membrane"/>
    <property type="evidence" value="ECO:0007669"/>
    <property type="project" value="TreeGrafter"/>
</dbReference>
<dbReference type="GO" id="GO:0004620">
    <property type="term" value="F:phospholipase activity"/>
    <property type="evidence" value="ECO:0007669"/>
    <property type="project" value="TreeGrafter"/>
</dbReference>
<accession>A0A150GQK3</accession>
<dbReference type="OrthoDB" id="3792523at2759"/>
<proteinExistence type="predicted"/>
<dbReference type="PANTHER" id="PTHR12393">
    <property type="entry name" value="SPHINGOMYELIN PHOSPHODIESTERASE RELATED"/>
    <property type="match status" value="1"/>
</dbReference>
<evidence type="ECO:0000313" key="2">
    <source>
        <dbReference type="Proteomes" id="UP000075714"/>
    </source>
</evidence>
<reference evidence="2" key="1">
    <citation type="journal article" date="2016" name="Nat. Commun.">
        <title>The Gonium pectorale genome demonstrates co-option of cell cycle regulation during the evolution of multicellularity.</title>
        <authorList>
            <person name="Hanschen E.R."/>
            <person name="Marriage T.N."/>
            <person name="Ferris P.J."/>
            <person name="Hamaji T."/>
            <person name="Toyoda A."/>
            <person name="Fujiyama A."/>
            <person name="Neme R."/>
            <person name="Noguchi H."/>
            <person name="Minakuchi Y."/>
            <person name="Suzuki M."/>
            <person name="Kawai-Toyooka H."/>
            <person name="Smith D.R."/>
            <person name="Sparks H."/>
            <person name="Anderson J."/>
            <person name="Bakaric R."/>
            <person name="Luria V."/>
            <person name="Karger A."/>
            <person name="Kirschner M.W."/>
            <person name="Durand P.M."/>
            <person name="Michod R.E."/>
            <person name="Nozaki H."/>
            <person name="Olson B.J."/>
        </authorList>
    </citation>
    <scope>NUCLEOTIDE SEQUENCE [LARGE SCALE GENOMIC DNA]</scope>
    <source>
        <strain evidence="2">NIES-2863</strain>
    </source>
</reference>
<comment type="caution">
    <text evidence="1">The sequence shown here is derived from an EMBL/GenBank/DDBJ whole genome shotgun (WGS) entry which is preliminary data.</text>
</comment>
<dbReference type="PANTHER" id="PTHR12393:SF6">
    <property type="entry name" value="SPHINGOMYELIN PHOSPHODIESTERASE 2"/>
    <property type="match status" value="1"/>
</dbReference>